<feature type="compositionally biased region" description="Polar residues" evidence="2">
    <location>
        <begin position="1108"/>
        <end position="1124"/>
    </location>
</feature>
<keyword evidence="4" id="KW-1185">Reference proteome</keyword>
<sequence>METELKRLQQENMNLLSDARSARVYRDELDALREKAIRVDKLESKVSRYKERLHDIEFYKARVEELKEDNQVLLETKSMLEDQLEGTRTRSDKLHELEKENLQLKAKLHDMEMERDMDRKKIEELMEENMSLEMAQKQSMDESLHLGWELEQISRTSELSEAPQKSLGHEVNELTSSRLLKLEMENQSLVKTIEELRNAVDSVESSNSKILKIEKENQRLSKKLECLENEIIQEKQSLQNCQNLSKDLMKEKAQLEKTIETLRENSERQIKILEQENEHLNQTVASLRQRSQISAEARVKDIEKENKILHESIKETSSKLNKIEFEKRQIKKELEHYKERGERAEELENELHHLEKENESLQKKITNLKITCEKIETLELENSELEVENRKLKKTLDSLKNLTFQLESLEKENSQLDEENLELRRTVESLKCASMKMAQLQLENKELESEKEQLKKTLELMKASFKKTERLEVSYQGLDTENQRLQKALENSNKKIQQLESELQELETENQTLQKNLEELKISSKRLEQLEKENKLLEQETSQLEKDKKQLEKENKRLRQQAEVKDVTLEENNIKIGNLEKENRSLFKETSVFKESCIRLKELEKENKELVKRATIDKKTLITLREDLVSEKLKTQQMNNDLEKLTHELEKIGLNKERLLSDEQSTDDSRYKLLESKLESTLKKSLEIKEEKIAALEARLEESTNFNQQLRQELKTVKKNYEALKQRQEEERMLQNSPPRSGDDTKWERESQETTRELLKVKDRLIEVERNVENSTLNSQNTSITSQNSQLSAQQHTLENENDSIVKEREELKSLYDALVKDHEKLENLHERQASEYESLISKHGTLKSVHKNLELEHKDLEDRYNQLLKQKGQLEELEKMLKVEQEKMMQENKKHETVAMEYKILRGENDRLSHTYNQLLRETEVLQTDHKNLKSQLNNSKLEQTRLEAEFSKLKEQYQQLDITSTKLNNQCELLSQLKGNLEEENRHLLDQIQTLMLQNKTLLEQNMESKDLFHVEQRQYIDKLNELRRQKEKLEEKIMDQYKFYDPSPPRRRGNWITLKMRKLIKSKKDVNRERMKSLTLTPTRSESSEGFLQLPHQDSQDSSSVGSNSLEDGQTLGTKKSSTMNDLVQSMVLAGGQWTGSSENLEVPDDISTGKRRKELGAMAFSTTAVNFATVNSSTGFRSKQLVNNKDATSFEDVSPQGISDDSSTGSRAHASRPASLDSGRTSTSNSNNNASLHDVKAGAVNSQSRPQSHSSGEFSLLQEHEAWSSSSSSPIQYLKRYTRSSPVLQHKMPETLDSRAKMKAGSPGSEVVTLQQFLEESNKLTSIQMKSSSQENLLDEVMKSLSVSPDFMGREKAVSCGLVRSVSGKTTTDFSDGRSTKADQLVRPSPRKPEDSSFIGSQGKLTSSSTQGKVKLVKETCVSQRQSKDSNPYATLPRASSVISTAEGTTRRTSIHDFLSKDSRQPVSVDPSPSTADNIPSTSSEYCVHQQPHNFTNTIYSHSQSDLATAMHSAYVVSTSVQTRNSRTERSNFHDKSFATINMFSDTVGILASESVGTFSVSHLAQPFLSLNTELVSNISGLPQRPAIQTSDETFVSSLQVVQKNNEQPSENQKSNNSKAQFNNSEITPLACLNPSETEPPLLVSEDNQTVWYEYGCV</sequence>
<dbReference type="Proteomes" id="UP000002280">
    <property type="component" value="Chromosome 1"/>
</dbReference>
<feature type="compositionally biased region" description="Basic and acidic residues" evidence="2">
    <location>
        <begin position="1458"/>
        <end position="1468"/>
    </location>
</feature>
<feature type="compositionally biased region" description="Polar residues" evidence="2">
    <location>
        <begin position="1204"/>
        <end position="1214"/>
    </location>
</feature>
<gene>
    <name evidence="3" type="primary">CCDC88A</name>
</gene>
<keyword evidence="1" id="KW-0175">Coiled coil</keyword>
<dbReference type="GeneTree" id="ENSGT00940000155559"/>
<feature type="compositionally biased region" description="Low complexity" evidence="2">
    <location>
        <begin position="774"/>
        <end position="792"/>
    </location>
</feature>
<evidence type="ECO:0000313" key="3">
    <source>
        <dbReference type="Ensembl" id="ENSMODP00000056245.1"/>
    </source>
</evidence>
<evidence type="ECO:0000256" key="1">
    <source>
        <dbReference type="SAM" id="Coils"/>
    </source>
</evidence>
<accession>A0A5F8H8E7</accession>
<evidence type="ECO:0000256" key="2">
    <source>
        <dbReference type="SAM" id="MobiDB-lite"/>
    </source>
</evidence>
<feature type="region of interest" description="Disordered" evidence="2">
    <location>
        <begin position="1076"/>
        <end position="1124"/>
    </location>
</feature>
<proteinExistence type="predicted"/>
<name>A0A5F8H8E7_MONDO</name>
<feature type="region of interest" description="Disordered" evidence="2">
    <location>
        <begin position="1446"/>
        <end position="1488"/>
    </location>
</feature>
<feature type="compositionally biased region" description="Polar residues" evidence="2">
    <location>
        <begin position="1446"/>
        <end position="1456"/>
    </location>
</feature>
<feature type="region of interest" description="Disordered" evidence="2">
    <location>
        <begin position="1373"/>
        <end position="1416"/>
    </location>
</feature>
<feature type="compositionally biased region" description="Basic and acidic residues" evidence="2">
    <location>
        <begin position="741"/>
        <end position="755"/>
    </location>
</feature>
<feature type="compositionally biased region" description="Low complexity" evidence="2">
    <location>
        <begin position="1229"/>
        <end position="1239"/>
    </location>
</feature>
<evidence type="ECO:0000313" key="4">
    <source>
        <dbReference type="Proteomes" id="UP000002280"/>
    </source>
</evidence>
<dbReference type="PANTHER" id="PTHR18947">
    <property type="entry name" value="HOOK PROTEINS"/>
    <property type="match status" value="1"/>
</dbReference>
<feature type="region of interest" description="Disordered" evidence="2">
    <location>
        <begin position="1195"/>
        <end position="1239"/>
    </location>
</feature>
<dbReference type="Bgee" id="ENSMODG00000001885">
    <property type="expression patterns" value="Expressed in spermatocyte and 20 other cell types or tissues"/>
</dbReference>
<protein>
    <submittedName>
        <fullName evidence="3">Coiled-coil domain containing 88A</fullName>
    </submittedName>
</protein>
<reference evidence="3 4" key="1">
    <citation type="journal article" date="2007" name="Nature">
        <title>Genome of the marsupial Monodelphis domestica reveals innovation in non-coding sequences.</title>
        <authorList>
            <person name="Mikkelsen T.S."/>
            <person name="Wakefield M.J."/>
            <person name="Aken B."/>
            <person name="Amemiya C.T."/>
            <person name="Chang J.L."/>
            <person name="Duke S."/>
            <person name="Garber M."/>
            <person name="Gentles A.J."/>
            <person name="Goodstadt L."/>
            <person name="Heger A."/>
            <person name="Jurka J."/>
            <person name="Kamal M."/>
            <person name="Mauceli E."/>
            <person name="Searle S.M."/>
            <person name="Sharpe T."/>
            <person name="Baker M.L."/>
            <person name="Batzer M.A."/>
            <person name="Benos P.V."/>
            <person name="Belov K."/>
            <person name="Clamp M."/>
            <person name="Cook A."/>
            <person name="Cuff J."/>
            <person name="Das R."/>
            <person name="Davidow L."/>
            <person name="Deakin J.E."/>
            <person name="Fazzari M.J."/>
            <person name="Glass J.L."/>
            <person name="Grabherr M."/>
            <person name="Greally J.M."/>
            <person name="Gu W."/>
            <person name="Hore T.A."/>
            <person name="Huttley G.A."/>
            <person name="Kleber M."/>
            <person name="Jirtle R.L."/>
            <person name="Koina E."/>
            <person name="Lee J.T."/>
            <person name="Mahony S."/>
            <person name="Marra M.A."/>
            <person name="Miller R.D."/>
            <person name="Nicholls R.D."/>
            <person name="Oda M."/>
            <person name="Papenfuss A.T."/>
            <person name="Parra Z.E."/>
            <person name="Pollock D.D."/>
            <person name="Ray D.A."/>
            <person name="Schein J.E."/>
            <person name="Speed T.P."/>
            <person name="Thompson K."/>
            <person name="VandeBerg J.L."/>
            <person name="Wade C.M."/>
            <person name="Walker J.A."/>
            <person name="Waters P.D."/>
            <person name="Webber C."/>
            <person name="Weidman J.R."/>
            <person name="Xie X."/>
            <person name="Zody M.C."/>
            <person name="Baldwin J."/>
            <person name="Abdouelleil A."/>
            <person name="Abdulkadir J."/>
            <person name="Abebe A."/>
            <person name="Abera B."/>
            <person name="Abreu J."/>
            <person name="Acer S.C."/>
            <person name="Aftuck L."/>
            <person name="Alexander A."/>
            <person name="An P."/>
            <person name="Anderson E."/>
            <person name="Anderson S."/>
            <person name="Arachi H."/>
            <person name="Azer M."/>
            <person name="Bachantsang P."/>
            <person name="Barry A."/>
            <person name="Bayul T."/>
            <person name="Berlin A."/>
            <person name="Bessette D."/>
            <person name="Bloom T."/>
            <person name="Bloom T."/>
            <person name="Boguslavskiy L."/>
            <person name="Bonnet C."/>
            <person name="Boukhgalter B."/>
            <person name="Bourzgui I."/>
            <person name="Brown A."/>
            <person name="Cahill P."/>
            <person name="Channer S."/>
            <person name="Cheshatsang Y."/>
            <person name="Chuda L."/>
            <person name="Citroen M."/>
            <person name="Collymore A."/>
            <person name="Cooke P."/>
            <person name="Costello M."/>
            <person name="D'Aco K."/>
            <person name="Daza R."/>
            <person name="De Haan G."/>
            <person name="DeGray S."/>
            <person name="DeMaso C."/>
            <person name="Dhargay N."/>
            <person name="Dooley K."/>
            <person name="Dooley E."/>
            <person name="Doricent M."/>
            <person name="Dorje P."/>
            <person name="Dorjee K."/>
            <person name="Dupes A."/>
            <person name="Elong R."/>
            <person name="Falk J."/>
            <person name="Farina A."/>
            <person name="Faro S."/>
            <person name="Ferguson D."/>
            <person name="Fisher S."/>
            <person name="Foley C.D."/>
            <person name="Franke A."/>
            <person name="Friedrich D."/>
            <person name="Gadbois L."/>
            <person name="Gearin G."/>
            <person name="Gearin C.R."/>
            <person name="Giannoukos G."/>
            <person name="Goode T."/>
            <person name="Graham J."/>
            <person name="Grandbois E."/>
            <person name="Grewal S."/>
            <person name="Gyaltsen K."/>
            <person name="Hafez N."/>
            <person name="Hagos B."/>
            <person name="Hall J."/>
            <person name="Henson C."/>
            <person name="Hollinger A."/>
            <person name="Honan T."/>
            <person name="Huard M.D."/>
            <person name="Hughes L."/>
            <person name="Hurhula B."/>
            <person name="Husby M.E."/>
            <person name="Kamat A."/>
            <person name="Kanga B."/>
            <person name="Kashin S."/>
            <person name="Khazanovich D."/>
            <person name="Kisner P."/>
            <person name="Lance K."/>
            <person name="Lara M."/>
            <person name="Lee W."/>
            <person name="Lennon N."/>
            <person name="Letendre F."/>
            <person name="LeVine R."/>
            <person name="Lipovsky A."/>
            <person name="Liu X."/>
            <person name="Liu J."/>
            <person name="Liu S."/>
            <person name="Lokyitsang T."/>
            <person name="Lokyitsang Y."/>
            <person name="Lubonja R."/>
            <person name="Lui A."/>
            <person name="MacDonald P."/>
            <person name="Magnisalis V."/>
            <person name="Maru K."/>
            <person name="Matthews C."/>
            <person name="McCusker W."/>
            <person name="McDonough S."/>
            <person name="Mehta T."/>
            <person name="Meldrim J."/>
            <person name="Meneus L."/>
            <person name="Mihai O."/>
            <person name="Mihalev A."/>
            <person name="Mihova T."/>
            <person name="Mittelman R."/>
            <person name="Mlenga V."/>
            <person name="Montmayeur A."/>
            <person name="Mulrain L."/>
            <person name="Navidi A."/>
            <person name="Naylor J."/>
            <person name="Negash T."/>
            <person name="Nguyen T."/>
            <person name="Nguyen N."/>
            <person name="Nicol R."/>
            <person name="Norbu C."/>
            <person name="Norbu N."/>
            <person name="Novod N."/>
            <person name="O'Neill B."/>
            <person name="Osman S."/>
            <person name="Markiewicz E."/>
            <person name="Oyono O.L."/>
            <person name="Patti C."/>
            <person name="Phunkhang P."/>
            <person name="Pierre F."/>
            <person name="Priest M."/>
            <person name="Raghuraman S."/>
            <person name="Rege F."/>
            <person name="Reyes R."/>
            <person name="Rise C."/>
            <person name="Rogov P."/>
            <person name="Ross K."/>
            <person name="Ryan E."/>
            <person name="Settipalli S."/>
            <person name="Shea T."/>
            <person name="Sherpa N."/>
            <person name="Shi L."/>
            <person name="Shih D."/>
            <person name="Sparrow T."/>
            <person name="Spaulding J."/>
            <person name="Stalker J."/>
            <person name="Stange-Thomann N."/>
            <person name="Stavropoulos S."/>
            <person name="Stone C."/>
            <person name="Strader C."/>
            <person name="Tesfaye S."/>
            <person name="Thomson T."/>
            <person name="Thoulutsang Y."/>
            <person name="Thoulutsang D."/>
            <person name="Topham K."/>
            <person name="Topping I."/>
            <person name="Tsamla T."/>
            <person name="Vassiliev H."/>
            <person name="Vo A."/>
            <person name="Wangchuk T."/>
            <person name="Wangdi T."/>
            <person name="Weiand M."/>
            <person name="Wilkinson J."/>
            <person name="Wilson A."/>
            <person name="Yadav S."/>
            <person name="Young G."/>
            <person name="Yu Q."/>
            <person name="Zembek L."/>
            <person name="Zhong D."/>
            <person name="Zimmer A."/>
            <person name="Zwirko Z."/>
            <person name="Jaffe D.B."/>
            <person name="Alvarez P."/>
            <person name="Brockman W."/>
            <person name="Butler J."/>
            <person name="Chin C."/>
            <person name="Gnerre S."/>
            <person name="MacCallum I."/>
            <person name="Graves J.A."/>
            <person name="Ponting C.P."/>
            <person name="Breen M."/>
            <person name="Samollow P.B."/>
            <person name="Lander E.S."/>
            <person name="Lindblad-Toh K."/>
        </authorList>
    </citation>
    <scope>NUCLEOTIDE SEQUENCE [LARGE SCALE GENOMIC DNA]</scope>
</reference>
<dbReference type="PANTHER" id="PTHR18947:SF30">
    <property type="entry name" value="GIRDIN"/>
    <property type="match status" value="1"/>
</dbReference>
<organism evidence="3 4">
    <name type="scientific">Monodelphis domestica</name>
    <name type="common">Gray short-tailed opossum</name>
    <dbReference type="NCBI Taxonomy" id="13616"/>
    <lineage>
        <taxon>Eukaryota</taxon>
        <taxon>Metazoa</taxon>
        <taxon>Chordata</taxon>
        <taxon>Craniata</taxon>
        <taxon>Vertebrata</taxon>
        <taxon>Euteleostomi</taxon>
        <taxon>Mammalia</taxon>
        <taxon>Metatheria</taxon>
        <taxon>Didelphimorphia</taxon>
        <taxon>Didelphidae</taxon>
        <taxon>Monodelphis</taxon>
    </lineage>
</organism>
<feature type="region of interest" description="Disordered" evidence="2">
    <location>
        <begin position="727"/>
        <end position="755"/>
    </location>
</feature>
<reference evidence="3" key="3">
    <citation type="submission" date="2025-09" db="UniProtKB">
        <authorList>
            <consortium name="Ensembl"/>
        </authorList>
    </citation>
    <scope>IDENTIFICATION</scope>
</reference>
<feature type="compositionally biased region" description="Polar residues" evidence="2">
    <location>
        <begin position="1402"/>
        <end position="1416"/>
    </location>
</feature>
<feature type="region of interest" description="Disordered" evidence="2">
    <location>
        <begin position="772"/>
        <end position="803"/>
    </location>
</feature>
<feature type="compositionally biased region" description="Polar residues" evidence="2">
    <location>
        <begin position="1081"/>
        <end position="1093"/>
    </location>
</feature>
<feature type="coiled-coil region" evidence="1">
    <location>
        <begin position="32"/>
        <end position="142"/>
    </location>
</feature>
<feature type="compositionally biased region" description="Polar residues" evidence="2">
    <location>
        <begin position="1475"/>
        <end position="1488"/>
    </location>
</feature>
<dbReference type="Ensembl" id="ENSMODT00000080999.1">
    <property type="protein sequence ID" value="ENSMODP00000056245.1"/>
    <property type="gene ID" value="ENSMODG00000001885.5"/>
</dbReference>
<reference evidence="3" key="2">
    <citation type="submission" date="2025-08" db="UniProtKB">
        <authorList>
            <consortium name="Ensembl"/>
        </authorList>
    </citation>
    <scope>IDENTIFICATION</scope>
</reference>